<evidence type="ECO:0000313" key="4">
    <source>
        <dbReference type="Proteomes" id="UP000326396"/>
    </source>
</evidence>
<dbReference type="AlphaFoldDB" id="A0A5N6MC99"/>
<accession>A0A5N6MC99</accession>
<organism evidence="3 4">
    <name type="scientific">Mikania micrantha</name>
    <name type="common">bitter vine</name>
    <dbReference type="NCBI Taxonomy" id="192012"/>
    <lineage>
        <taxon>Eukaryota</taxon>
        <taxon>Viridiplantae</taxon>
        <taxon>Streptophyta</taxon>
        <taxon>Embryophyta</taxon>
        <taxon>Tracheophyta</taxon>
        <taxon>Spermatophyta</taxon>
        <taxon>Magnoliopsida</taxon>
        <taxon>eudicotyledons</taxon>
        <taxon>Gunneridae</taxon>
        <taxon>Pentapetalae</taxon>
        <taxon>asterids</taxon>
        <taxon>campanulids</taxon>
        <taxon>Asterales</taxon>
        <taxon>Asteraceae</taxon>
        <taxon>Asteroideae</taxon>
        <taxon>Heliantheae alliance</taxon>
        <taxon>Eupatorieae</taxon>
        <taxon>Mikania</taxon>
    </lineage>
</organism>
<feature type="region of interest" description="Disordered" evidence="1">
    <location>
        <begin position="1"/>
        <end position="76"/>
    </location>
</feature>
<dbReference type="PANTHER" id="PTHR45023">
    <property type="match status" value="1"/>
</dbReference>
<feature type="region of interest" description="Disordered" evidence="1">
    <location>
        <begin position="101"/>
        <end position="142"/>
    </location>
</feature>
<dbReference type="PANTHER" id="PTHR45023:SF4">
    <property type="entry name" value="GLYCINE-RICH PROTEIN-RELATED"/>
    <property type="match status" value="1"/>
</dbReference>
<gene>
    <name evidence="3" type="ORF">E3N88_33790</name>
</gene>
<feature type="compositionally biased region" description="Low complexity" evidence="1">
    <location>
        <begin position="19"/>
        <end position="76"/>
    </location>
</feature>
<dbReference type="InterPro" id="IPR029466">
    <property type="entry name" value="NAM-associated_C"/>
</dbReference>
<evidence type="ECO:0000259" key="2">
    <source>
        <dbReference type="Pfam" id="PF14303"/>
    </source>
</evidence>
<evidence type="ECO:0000256" key="1">
    <source>
        <dbReference type="SAM" id="MobiDB-lite"/>
    </source>
</evidence>
<evidence type="ECO:0000313" key="3">
    <source>
        <dbReference type="EMBL" id="KAD3338269.1"/>
    </source>
</evidence>
<feature type="region of interest" description="Disordered" evidence="1">
    <location>
        <begin position="266"/>
        <end position="289"/>
    </location>
</feature>
<name>A0A5N6MC99_9ASTR</name>
<dbReference type="Proteomes" id="UP000326396">
    <property type="component" value="Linkage Group LG6"/>
</dbReference>
<proteinExistence type="predicted"/>
<keyword evidence="4" id="KW-1185">Reference proteome</keyword>
<dbReference type="Pfam" id="PF14303">
    <property type="entry name" value="NAM-associated"/>
    <property type="match status" value="1"/>
</dbReference>
<comment type="caution">
    <text evidence="3">The sequence shown here is derived from an EMBL/GenBank/DDBJ whole genome shotgun (WGS) entry which is preliminary data.</text>
</comment>
<protein>
    <recommendedName>
        <fullName evidence="2">No apical meristem-associated C-terminal domain-containing protein</fullName>
    </recommendedName>
</protein>
<feature type="compositionally biased region" description="Low complexity" evidence="1">
    <location>
        <begin position="279"/>
        <end position="289"/>
    </location>
</feature>
<feature type="domain" description="No apical meristem-associated C-terminal" evidence="2">
    <location>
        <begin position="246"/>
        <end position="424"/>
    </location>
</feature>
<feature type="compositionally biased region" description="Basic residues" evidence="1">
    <location>
        <begin position="114"/>
        <end position="123"/>
    </location>
</feature>
<dbReference type="EMBL" id="SZYD01000016">
    <property type="protein sequence ID" value="KAD3338269.1"/>
    <property type="molecule type" value="Genomic_DNA"/>
</dbReference>
<reference evidence="3 4" key="1">
    <citation type="submission" date="2019-05" db="EMBL/GenBank/DDBJ databases">
        <title>Mikania micrantha, genome provides insights into the molecular mechanism of rapid growth.</title>
        <authorList>
            <person name="Liu B."/>
        </authorList>
    </citation>
    <scope>NUCLEOTIDE SEQUENCE [LARGE SCALE GENOMIC DNA]</scope>
    <source>
        <strain evidence="3">NLD-2019</strain>
        <tissue evidence="3">Leaf</tissue>
    </source>
</reference>
<sequence length="446" mass="52487">MDPRAPFSFTHLLNDDDVQQNPPQQPSFPQFSQTQQFSQYSQLQPFPQFHQQGPSFPQFGQFPSMPQFSQPQPAFDAQQWQQFLQWQQYQKTSQMHQTQFLPTQEHVESPSKGKATKKMKKPSKMANENDEQPTKTSRQKWPQSDEVLLAQAMISTSENPITSNNQNVDAFWSKIEKYYNESQPSIPRDAHNLRSHWHMFKSKLNRFNELFLQVKSRYRSGWSDDQYIQEARQLYINDPSNKTAAAFTYEHVWNVVKEHGKYNSATHIHGFQPPKRTKTSSSGAYTSSVSDANFGENPEIAISLEDIDKEDFEVQLQQVTTTRPIGRDKAKAKLKDKARIEPSEYDLRKLKLIDEISSTNRAKCEAIEKFEHRIDKFYEIEKKKLEMKQKKTEMQERQMMMQERQLLMQERQILFLDTANMNPFERAEHEAICEQIRKKYGSNRHV</sequence>